<dbReference type="AlphaFoldDB" id="A0A0H2S0P3"/>
<keyword evidence="3" id="KW-1185">Reference proteome</keyword>
<feature type="coiled-coil region" evidence="1">
    <location>
        <begin position="4"/>
        <end position="66"/>
    </location>
</feature>
<reference evidence="2 3" key="1">
    <citation type="submission" date="2015-04" db="EMBL/GenBank/DDBJ databases">
        <title>Complete genome sequence of Schizopora paradoxa KUC8140, a cosmopolitan wood degrader in East Asia.</title>
        <authorList>
            <consortium name="DOE Joint Genome Institute"/>
            <person name="Min B."/>
            <person name="Park H."/>
            <person name="Jang Y."/>
            <person name="Kim J.-J."/>
            <person name="Kim K.H."/>
            <person name="Pangilinan J."/>
            <person name="Lipzen A."/>
            <person name="Riley R."/>
            <person name="Grigoriev I.V."/>
            <person name="Spatafora J.W."/>
            <person name="Choi I.-G."/>
        </authorList>
    </citation>
    <scope>NUCLEOTIDE SEQUENCE [LARGE SCALE GENOMIC DNA]</scope>
    <source>
        <strain evidence="2 3">KUC8140</strain>
    </source>
</reference>
<gene>
    <name evidence="2" type="ORF">SCHPADRAFT_813919</name>
</gene>
<organism evidence="2 3">
    <name type="scientific">Schizopora paradoxa</name>
    <dbReference type="NCBI Taxonomy" id="27342"/>
    <lineage>
        <taxon>Eukaryota</taxon>
        <taxon>Fungi</taxon>
        <taxon>Dikarya</taxon>
        <taxon>Basidiomycota</taxon>
        <taxon>Agaricomycotina</taxon>
        <taxon>Agaricomycetes</taxon>
        <taxon>Hymenochaetales</taxon>
        <taxon>Schizoporaceae</taxon>
        <taxon>Schizopora</taxon>
    </lineage>
</organism>
<dbReference type="STRING" id="27342.A0A0H2S0P3"/>
<dbReference type="InParanoid" id="A0A0H2S0P3"/>
<sequence length="355" mass="40291">SREIARLRAELRLLQDKHRALQLVLQSSQSQSLQKDVVIEHLQQRNERLERDYRESQRLAEERRVEVKSLEQFLSKTDSWAGSDMVQSIKDMNNEILQFSAAASESFTDIEDLVDSPGREKSLEKVGNRFGMKMRQCLKDRPHTSDPSLLQYALQSCICMHISHALSSFCFGLPGRFDAQLSKIHRHMHETELQPTSARWRALTHRHIYELTPNIGKSAVNDVVDSTMRGVANILTAAGLGEVDDHVGVLEADFEPNLRRIASSASRVSRVIRECTVSTEFHAVFVEPGKEFNPLTMENLYDGYGEAKGRVLCTTEMGLQCFTNARRDEGDGNTIERRVVLKPKVLLESVLQLLD</sequence>
<evidence type="ECO:0000256" key="1">
    <source>
        <dbReference type="SAM" id="Coils"/>
    </source>
</evidence>
<accession>A0A0H2S0P3</accession>
<evidence type="ECO:0000313" key="3">
    <source>
        <dbReference type="Proteomes" id="UP000053477"/>
    </source>
</evidence>
<protein>
    <submittedName>
        <fullName evidence="2">Uncharacterized protein</fullName>
    </submittedName>
</protein>
<evidence type="ECO:0000313" key="2">
    <source>
        <dbReference type="EMBL" id="KLO17407.1"/>
    </source>
</evidence>
<dbReference type="Proteomes" id="UP000053477">
    <property type="component" value="Unassembled WGS sequence"/>
</dbReference>
<dbReference type="EMBL" id="KQ085905">
    <property type="protein sequence ID" value="KLO17407.1"/>
    <property type="molecule type" value="Genomic_DNA"/>
</dbReference>
<dbReference type="OrthoDB" id="3173171at2759"/>
<feature type="non-terminal residue" evidence="2">
    <location>
        <position position="355"/>
    </location>
</feature>
<name>A0A0H2S0P3_9AGAM</name>
<proteinExistence type="predicted"/>
<feature type="non-terminal residue" evidence="2">
    <location>
        <position position="1"/>
    </location>
</feature>
<keyword evidence="1" id="KW-0175">Coiled coil</keyword>